<evidence type="ECO:0000313" key="4">
    <source>
        <dbReference type="EMBL" id="RYM34579.1"/>
    </source>
</evidence>
<dbReference type="RefSeq" id="WP_130092588.1">
    <property type="nucleotide sequence ID" value="NZ_SETE01000002.1"/>
</dbReference>
<reference evidence="4 5" key="1">
    <citation type="submission" date="2019-02" db="EMBL/GenBank/DDBJ databases">
        <title>Genome sequence of the sea-ice species Brumimicrobium glaciale.</title>
        <authorList>
            <person name="Bowman J.P."/>
        </authorList>
    </citation>
    <scope>NUCLEOTIDE SEQUENCE [LARGE SCALE GENOMIC DNA]</scope>
    <source>
        <strain evidence="4 5">IC156</strain>
    </source>
</reference>
<evidence type="ECO:0000259" key="3">
    <source>
        <dbReference type="Pfam" id="PF18962"/>
    </source>
</evidence>
<gene>
    <name evidence="4" type="ORF">ERX46_04175</name>
</gene>
<dbReference type="OrthoDB" id="1491720at2"/>
<feature type="chain" id="PRO_5020366348" evidence="2">
    <location>
        <begin position="21"/>
        <end position="385"/>
    </location>
</feature>
<dbReference type="NCBIfam" id="TIGR04183">
    <property type="entry name" value="Por_Secre_tail"/>
    <property type="match status" value="1"/>
</dbReference>
<dbReference type="InterPro" id="IPR026444">
    <property type="entry name" value="Secre_tail"/>
</dbReference>
<dbReference type="Gene3D" id="2.40.128.720">
    <property type="match status" value="3"/>
</dbReference>
<feature type="domain" description="Secretion system C-terminal sorting" evidence="3">
    <location>
        <begin position="319"/>
        <end position="381"/>
    </location>
</feature>
<organism evidence="4 5">
    <name type="scientific">Brumimicrobium glaciale</name>
    <dbReference type="NCBI Taxonomy" id="200475"/>
    <lineage>
        <taxon>Bacteria</taxon>
        <taxon>Pseudomonadati</taxon>
        <taxon>Bacteroidota</taxon>
        <taxon>Flavobacteriia</taxon>
        <taxon>Flavobacteriales</taxon>
        <taxon>Crocinitomicaceae</taxon>
        <taxon>Brumimicrobium</taxon>
    </lineage>
</organism>
<proteinExistence type="predicted"/>
<evidence type="ECO:0000313" key="5">
    <source>
        <dbReference type="Proteomes" id="UP000293952"/>
    </source>
</evidence>
<dbReference type="Pfam" id="PF18962">
    <property type="entry name" value="Por_Secre_tail"/>
    <property type="match status" value="1"/>
</dbReference>
<name>A0A4Q4KRE7_9FLAO</name>
<protein>
    <submittedName>
        <fullName evidence="4">T9SS type A sorting domain-containing protein</fullName>
    </submittedName>
</protein>
<dbReference type="EMBL" id="SETE01000002">
    <property type="protein sequence ID" value="RYM34579.1"/>
    <property type="molecule type" value="Genomic_DNA"/>
</dbReference>
<sequence>MKKILLPILCAFAFSLNSQVKVESSIDEYYDGSTWTKNYGSDYYYDANKNLIKESNYEWTGSDWSPNYITLCSYNMNNLVTEEIEMGWDGVSQFTNLDKTTYTYFSSGLLANIVTQEWDGSAWQNFDKQSFTYEFGVLEMIEYAGYDGTQWEVESRFLTTYTGNNLTTLVTEELNGTQWESEDRIMFFYNSANKMTYSSFESYDGSSWSQDYKIDYTLDNNFNLIKKSLSFPGTEEFYAEYEYDLTGQMANIANPFSYLRGLESILEDFPYTNKILNYTGNQYDDVTNSFYPTERTTFNYTSQLVLNLDEAKASPNISLYPNPANNFIQINGITKSENISVYTVLGVKVFDAVVNKDDKLDIQGLNNGLYLLKFENGTALKFLKK</sequence>
<dbReference type="Proteomes" id="UP000293952">
    <property type="component" value="Unassembled WGS sequence"/>
</dbReference>
<accession>A0A4Q4KRE7</accession>
<keyword evidence="1 2" id="KW-0732">Signal</keyword>
<evidence type="ECO:0000256" key="1">
    <source>
        <dbReference type="ARBA" id="ARBA00022729"/>
    </source>
</evidence>
<evidence type="ECO:0000256" key="2">
    <source>
        <dbReference type="SAM" id="SignalP"/>
    </source>
</evidence>
<dbReference type="AlphaFoldDB" id="A0A4Q4KRE7"/>
<feature type="signal peptide" evidence="2">
    <location>
        <begin position="1"/>
        <end position="20"/>
    </location>
</feature>
<comment type="caution">
    <text evidence="4">The sequence shown here is derived from an EMBL/GenBank/DDBJ whole genome shotgun (WGS) entry which is preliminary data.</text>
</comment>
<keyword evidence="5" id="KW-1185">Reference proteome</keyword>